<comment type="subcellular location">
    <subcellularLocation>
        <location evidence="1">Membrane</location>
    </subcellularLocation>
</comment>
<gene>
    <name evidence="7" type="ORF">ABWT76_005004</name>
</gene>
<dbReference type="InterPro" id="IPR023408">
    <property type="entry name" value="MscS_beta-dom_sf"/>
</dbReference>
<evidence type="ECO:0000256" key="2">
    <source>
        <dbReference type="ARBA" id="ARBA00022692"/>
    </source>
</evidence>
<dbReference type="InterPro" id="IPR045275">
    <property type="entry name" value="MscS_archaea/bacteria_type"/>
</dbReference>
<keyword evidence="3 5" id="KW-1133">Transmembrane helix</keyword>
<organism evidence="7">
    <name type="scientific">Planktothricoides raciborskii GIHE-MW2</name>
    <dbReference type="NCBI Taxonomy" id="2792601"/>
    <lineage>
        <taxon>Bacteria</taxon>
        <taxon>Bacillati</taxon>
        <taxon>Cyanobacteriota</taxon>
        <taxon>Cyanophyceae</taxon>
        <taxon>Oscillatoriophycideae</taxon>
        <taxon>Oscillatoriales</taxon>
        <taxon>Oscillatoriaceae</taxon>
        <taxon>Planktothricoides</taxon>
    </lineage>
</organism>
<dbReference type="EMBL" id="CP159837">
    <property type="protein sequence ID" value="XCM36255.1"/>
    <property type="molecule type" value="Genomic_DNA"/>
</dbReference>
<feature type="domain" description="Mechanosensitive ion channel MscS" evidence="6">
    <location>
        <begin position="44"/>
        <end position="108"/>
    </location>
</feature>
<keyword evidence="2 5" id="KW-0812">Transmembrane</keyword>
<protein>
    <submittedName>
        <fullName evidence="7">Mechanosensitive ion channel domain-containing protein</fullName>
    </submittedName>
</protein>
<dbReference type="GO" id="GO:0008381">
    <property type="term" value="F:mechanosensitive monoatomic ion channel activity"/>
    <property type="evidence" value="ECO:0007669"/>
    <property type="project" value="InterPro"/>
</dbReference>
<dbReference type="PANTHER" id="PTHR30221:SF18">
    <property type="entry name" value="SLL0590 PROTEIN"/>
    <property type="match status" value="1"/>
</dbReference>
<dbReference type="InterPro" id="IPR010920">
    <property type="entry name" value="LSM_dom_sf"/>
</dbReference>
<dbReference type="Pfam" id="PF00924">
    <property type="entry name" value="MS_channel_2nd"/>
    <property type="match status" value="1"/>
</dbReference>
<evidence type="ECO:0000256" key="1">
    <source>
        <dbReference type="ARBA" id="ARBA00004370"/>
    </source>
</evidence>
<dbReference type="SUPFAM" id="SSF50182">
    <property type="entry name" value="Sm-like ribonucleoproteins"/>
    <property type="match status" value="1"/>
</dbReference>
<dbReference type="Gene3D" id="2.30.30.60">
    <property type="match status" value="1"/>
</dbReference>
<evidence type="ECO:0000256" key="5">
    <source>
        <dbReference type="SAM" id="Phobius"/>
    </source>
</evidence>
<evidence type="ECO:0000313" key="7">
    <source>
        <dbReference type="EMBL" id="XCM36255.1"/>
    </source>
</evidence>
<dbReference type="GO" id="GO:0016020">
    <property type="term" value="C:membrane"/>
    <property type="evidence" value="ECO:0007669"/>
    <property type="project" value="UniProtKB-SubCell"/>
</dbReference>
<evidence type="ECO:0000256" key="3">
    <source>
        <dbReference type="ARBA" id="ARBA00022989"/>
    </source>
</evidence>
<dbReference type="RefSeq" id="WP_354635122.1">
    <property type="nucleotide sequence ID" value="NZ_CP159837.1"/>
</dbReference>
<keyword evidence="4 5" id="KW-0472">Membrane</keyword>
<sequence>MELGIIALALVMGAPYFPGFGSPAFQWVSLFLGVLFSLGSSAALSNAVAGIILIYTRAFQIGDRIEVEDTQGDAIEKSLLVTRILTDDNVIVTLPNSNLLSTNIFNYNAPMGDHNIPVALTINVNFGYDVPWQKVSEVVNDAAETTPYFLPDPPAYYTYNWVNYR</sequence>
<evidence type="ECO:0000256" key="4">
    <source>
        <dbReference type="ARBA" id="ARBA00023136"/>
    </source>
</evidence>
<dbReference type="InterPro" id="IPR006685">
    <property type="entry name" value="MscS_channel_2nd"/>
</dbReference>
<dbReference type="AlphaFoldDB" id="A0AAU8JCJ0"/>
<accession>A0AAU8JCJ0</accession>
<reference evidence="7" key="1">
    <citation type="submission" date="2024-07" db="EMBL/GenBank/DDBJ databases">
        <authorList>
            <person name="Kim Y.J."/>
            <person name="Jeong J.Y."/>
        </authorList>
    </citation>
    <scope>NUCLEOTIDE SEQUENCE</scope>
    <source>
        <strain evidence="7">GIHE-MW2</strain>
    </source>
</reference>
<feature type="transmembrane region" description="Helical" evidence="5">
    <location>
        <begin position="29"/>
        <end position="55"/>
    </location>
</feature>
<name>A0AAU8JCJ0_9CYAN</name>
<dbReference type="PANTHER" id="PTHR30221">
    <property type="entry name" value="SMALL-CONDUCTANCE MECHANOSENSITIVE CHANNEL"/>
    <property type="match status" value="1"/>
</dbReference>
<evidence type="ECO:0000259" key="6">
    <source>
        <dbReference type="Pfam" id="PF00924"/>
    </source>
</evidence>
<proteinExistence type="predicted"/>